<dbReference type="InterPro" id="IPR025644">
    <property type="entry name" value="DUF4344"/>
</dbReference>
<dbReference type="Proteomes" id="UP001568358">
    <property type="component" value="Unassembled WGS sequence"/>
</dbReference>
<organism evidence="2 3">
    <name type="scientific">Halodesulfovibrio aestuarii</name>
    <dbReference type="NCBI Taxonomy" id="126333"/>
    <lineage>
        <taxon>Bacteria</taxon>
        <taxon>Pseudomonadati</taxon>
        <taxon>Thermodesulfobacteriota</taxon>
        <taxon>Desulfovibrionia</taxon>
        <taxon>Desulfovibrionales</taxon>
        <taxon>Desulfovibrionaceae</taxon>
        <taxon>Halodesulfovibrio</taxon>
    </lineage>
</organism>
<proteinExistence type="predicted"/>
<feature type="signal peptide" evidence="1">
    <location>
        <begin position="1"/>
        <end position="23"/>
    </location>
</feature>
<dbReference type="RefSeq" id="WP_371150352.1">
    <property type="nucleotide sequence ID" value="NZ_JBFSOO010000004.1"/>
</dbReference>
<evidence type="ECO:0000313" key="3">
    <source>
        <dbReference type="Proteomes" id="UP001568358"/>
    </source>
</evidence>
<keyword evidence="1" id="KW-0732">Signal</keyword>
<keyword evidence="3" id="KW-1185">Reference proteome</keyword>
<dbReference type="EMBL" id="JBFSOO010000004">
    <property type="protein sequence ID" value="MEZ6853290.1"/>
    <property type="molecule type" value="Genomic_DNA"/>
</dbReference>
<sequence length="258" mass="28987">MRMYYFCMLRTIAALLFTLAACALLTPDTATAKGRLRIVYDLPEPEDVAAARTIHQSEVAEEVAQIVEDWNLLAEDVTLRFGTQLGPHFAVLQNGKLEIQIPYEFFSNTKNLFAEKKYVTQKDPATSALNTLHHAIYHELGHAIIYSQPTGITESMEEDAVDTLSAILLISEYEDGAKIAASAAKAFQLLATEPESRLNIQGDIRRVQEINCLIYGSNPEKYQNLLEDLPTNSDTICPARFLKHHKLWEKILKIPLPD</sequence>
<evidence type="ECO:0000313" key="2">
    <source>
        <dbReference type="EMBL" id="MEZ6853290.1"/>
    </source>
</evidence>
<feature type="chain" id="PRO_5045886798" evidence="1">
    <location>
        <begin position="24"/>
        <end position="258"/>
    </location>
</feature>
<dbReference type="PROSITE" id="PS51257">
    <property type="entry name" value="PROKAR_LIPOPROTEIN"/>
    <property type="match status" value="1"/>
</dbReference>
<name>A0ABV4JU43_9BACT</name>
<protein>
    <submittedName>
        <fullName evidence="2">DUF4344 domain-containing metallopeptidase</fullName>
    </submittedName>
</protein>
<comment type="caution">
    <text evidence="2">The sequence shown here is derived from an EMBL/GenBank/DDBJ whole genome shotgun (WGS) entry which is preliminary data.</text>
</comment>
<evidence type="ECO:0000256" key="1">
    <source>
        <dbReference type="SAM" id="SignalP"/>
    </source>
</evidence>
<reference evidence="2 3" key="1">
    <citation type="submission" date="2024-07" db="EMBL/GenBank/DDBJ databases">
        <title>Active virus-host system and metabolic interactions in a Lokiarchaeon culture.</title>
        <authorList>
            <person name="Ponce Toledo R.I."/>
            <person name="Rodrigues Oliveira T."/>
            <person name="Schleper C."/>
        </authorList>
    </citation>
    <scope>NUCLEOTIDE SEQUENCE [LARGE SCALE GENOMIC DNA]</scope>
    <source>
        <strain evidence="2 3">B35</strain>
    </source>
</reference>
<gene>
    <name evidence="2" type="ORF">AB2Z07_07100</name>
</gene>
<dbReference type="Pfam" id="PF14247">
    <property type="entry name" value="DUF4344"/>
    <property type="match status" value="1"/>
</dbReference>
<accession>A0ABV4JU43</accession>